<dbReference type="Gene3D" id="3.40.50.1240">
    <property type="entry name" value="Phosphoglycerate mutase-like"/>
    <property type="match status" value="1"/>
</dbReference>
<dbReference type="RefSeq" id="WP_058845066.1">
    <property type="nucleotide sequence ID" value="NZ_PDFK01000001.1"/>
</dbReference>
<reference evidence="1 2" key="1">
    <citation type="submission" date="2017-10" db="EMBL/GenBank/DDBJ databases">
        <title>Draft genome of Lysinibacillus fusiformis strain Juneja, a laboratory-derived pathogen of Drosophila melanogaster.</title>
        <authorList>
            <person name="Smith B.R."/>
            <person name="Unckless R.L."/>
        </authorList>
    </citation>
    <scope>NUCLEOTIDE SEQUENCE [LARGE SCALE GENOMIC DNA]</scope>
    <source>
        <strain evidence="1 2">Juneja</strain>
    </source>
</reference>
<comment type="caution">
    <text evidence="1">The sequence shown here is derived from an EMBL/GenBank/DDBJ whole genome shotgun (WGS) entry which is preliminary data.</text>
</comment>
<dbReference type="Proteomes" id="UP000234956">
    <property type="component" value="Unassembled WGS sequence"/>
</dbReference>
<name>A0A2I0V3H5_9BACI</name>
<protein>
    <submittedName>
        <fullName evidence="1">Histidine phosphatase family protein</fullName>
    </submittedName>
</protein>
<dbReference type="SUPFAM" id="SSF53254">
    <property type="entry name" value="Phosphoglycerate mutase-like"/>
    <property type="match status" value="1"/>
</dbReference>
<accession>A0A2I0V3H5</accession>
<dbReference type="EMBL" id="PDFK01000001">
    <property type="protein sequence ID" value="PKU52826.1"/>
    <property type="molecule type" value="Genomic_DNA"/>
</dbReference>
<evidence type="ECO:0000313" key="1">
    <source>
        <dbReference type="EMBL" id="PKU52826.1"/>
    </source>
</evidence>
<sequence>MEKDLLTLLRKGGLHLYARHGTATVGVDQAYGTFHSCRYQRNLSEHGRREAVYYGQMLRYWQIPILSPITASPFCRTKETALLAFPTNGVQIDPFLFEIFMLGGNLTSAEQTSILTTLTSKLEIKPSQGMNNVMIGHSFPRDVGLGILSNMGTVVIKPKGPGRGYDIVKKLTLEDLATLDSI</sequence>
<dbReference type="InterPro" id="IPR029033">
    <property type="entry name" value="His_PPase_superfam"/>
</dbReference>
<evidence type="ECO:0000313" key="2">
    <source>
        <dbReference type="Proteomes" id="UP000234956"/>
    </source>
</evidence>
<proteinExistence type="predicted"/>
<organism evidence="1 2">
    <name type="scientific">Lysinibacillus fusiformis</name>
    <dbReference type="NCBI Taxonomy" id="28031"/>
    <lineage>
        <taxon>Bacteria</taxon>
        <taxon>Bacillati</taxon>
        <taxon>Bacillota</taxon>
        <taxon>Bacilli</taxon>
        <taxon>Bacillales</taxon>
        <taxon>Bacillaceae</taxon>
        <taxon>Lysinibacillus</taxon>
    </lineage>
</organism>
<dbReference type="AlphaFoldDB" id="A0A2I0V3H5"/>
<gene>
    <name evidence="1" type="ORF">CRI88_00415</name>
</gene>